<reference evidence="2" key="1">
    <citation type="submission" date="2018-05" db="EMBL/GenBank/DDBJ databases">
        <title>Draft genome of Mucuna pruriens seed.</title>
        <authorList>
            <person name="Nnadi N.E."/>
            <person name="Vos R."/>
            <person name="Hasami M.H."/>
            <person name="Devisetty U.K."/>
            <person name="Aguiy J.C."/>
        </authorList>
    </citation>
    <scope>NUCLEOTIDE SEQUENCE [LARGE SCALE GENOMIC DNA]</scope>
    <source>
        <strain evidence="2">JCA_2017</strain>
    </source>
</reference>
<sequence length="253" mass="29152">MGIKSSHSMKVQHQLQSGDSLSTGGRVTLGRDSSDMSISTLGFLMMIARHSSIAIPRIYTIATSSIGREWKRLSRIRWMLLLQEFNIEIRDKKGAENSVADHLSRIERQSEPMPIKDQFPDEQLLHINTPTPLFADIYNFVAASQFPPEASRLYKEKLQSDAKYYRWDDPYLWRLYSDKVIRRCILDTKINSVLQFCHLALGGGHYGSTRTTKKVLDCGFYWPTIFKDAYQFVSTYDKSQKAGMAMNKRHEMP</sequence>
<dbReference type="OrthoDB" id="10055717at2759"/>
<protein>
    <recommendedName>
        <fullName evidence="4">Integrase zinc-binding domain-containing protein</fullName>
    </recommendedName>
</protein>
<dbReference type="Proteomes" id="UP000257109">
    <property type="component" value="Unassembled WGS sequence"/>
</dbReference>
<dbReference type="PANTHER" id="PTHR34072:SF57">
    <property type="entry name" value="RNA-DIRECTED DNA POLYMERASE"/>
    <property type="match status" value="1"/>
</dbReference>
<gene>
    <name evidence="2" type="ORF">CR513_60191</name>
</gene>
<dbReference type="EMBL" id="QJKJ01016062">
    <property type="protein sequence ID" value="RDX61568.1"/>
    <property type="molecule type" value="Genomic_DNA"/>
</dbReference>
<evidence type="ECO:0008006" key="4">
    <source>
        <dbReference type="Google" id="ProtNLM"/>
    </source>
</evidence>
<dbReference type="AlphaFoldDB" id="A0A371E6A8"/>
<feature type="region of interest" description="Disordered" evidence="1">
    <location>
        <begin position="1"/>
        <end position="26"/>
    </location>
</feature>
<evidence type="ECO:0000313" key="2">
    <source>
        <dbReference type="EMBL" id="RDX61568.1"/>
    </source>
</evidence>
<accession>A0A371E6A8</accession>
<keyword evidence="3" id="KW-1185">Reference proteome</keyword>
<evidence type="ECO:0000256" key="1">
    <source>
        <dbReference type="SAM" id="MobiDB-lite"/>
    </source>
</evidence>
<evidence type="ECO:0000313" key="3">
    <source>
        <dbReference type="Proteomes" id="UP000257109"/>
    </source>
</evidence>
<organism evidence="2 3">
    <name type="scientific">Mucuna pruriens</name>
    <name type="common">Velvet bean</name>
    <name type="synonym">Dolichos pruriens</name>
    <dbReference type="NCBI Taxonomy" id="157652"/>
    <lineage>
        <taxon>Eukaryota</taxon>
        <taxon>Viridiplantae</taxon>
        <taxon>Streptophyta</taxon>
        <taxon>Embryophyta</taxon>
        <taxon>Tracheophyta</taxon>
        <taxon>Spermatophyta</taxon>
        <taxon>Magnoliopsida</taxon>
        <taxon>eudicotyledons</taxon>
        <taxon>Gunneridae</taxon>
        <taxon>Pentapetalae</taxon>
        <taxon>rosids</taxon>
        <taxon>fabids</taxon>
        <taxon>Fabales</taxon>
        <taxon>Fabaceae</taxon>
        <taxon>Papilionoideae</taxon>
        <taxon>50 kb inversion clade</taxon>
        <taxon>NPAAA clade</taxon>
        <taxon>indigoferoid/millettioid clade</taxon>
        <taxon>Phaseoleae</taxon>
        <taxon>Mucuna</taxon>
    </lineage>
</organism>
<name>A0A371E6A8_MUCPR</name>
<dbReference type="Gene3D" id="1.10.340.70">
    <property type="match status" value="1"/>
</dbReference>
<proteinExistence type="predicted"/>
<feature type="non-terminal residue" evidence="2">
    <location>
        <position position="1"/>
    </location>
</feature>
<dbReference type="PANTHER" id="PTHR34072">
    <property type="entry name" value="ENZYMATIC POLYPROTEIN-RELATED"/>
    <property type="match status" value="1"/>
</dbReference>
<feature type="compositionally biased region" description="Polar residues" evidence="1">
    <location>
        <begin position="1"/>
        <end position="25"/>
    </location>
</feature>
<comment type="caution">
    <text evidence="2">The sequence shown here is derived from an EMBL/GenBank/DDBJ whole genome shotgun (WGS) entry which is preliminary data.</text>
</comment>